<evidence type="ECO:0000259" key="5">
    <source>
        <dbReference type="PROSITE" id="PS51755"/>
    </source>
</evidence>
<dbReference type="InterPro" id="IPR016032">
    <property type="entry name" value="Sig_transdc_resp-reg_C-effctor"/>
</dbReference>
<dbReference type="Pfam" id="PF00072">
    <property type="entry name" value="Response_reg"/>
    <property type="match status" value="1"/>
</dbReference>
<protein>
    <submittedName>
        <fullName evidence="6">Two-component system response regulator KdpE</fullName>
    </submittedName>
</protein>
<evidence type="ECO:0000256" key="1">
    <source>
        <dbReference type="ARBA" id="ARBA00023125"/>
    </source>
</evidence>
<dbReference type="CDD" id="cd00383">
    <property type="entry name" value="trans_reg_C"/>
    <property type="match status" value="1"/>
</dbReference>
<dbReference type="PROSITE" id="PS51755">
    <property type="entry name" value="OMPR_PHOB"/>
    <property type="match status" value="1"/>
</dbReference>
<dbReference type="SUPFAM" id="SSF46894">
    <property type="entry name" value="C-terminal effector domain of the bipartite response regulators"/>
    <property type="match status" value="1"/>
</dbReference>
<dbReference type="InterPro" id="IPR011006">
    <property type="entry name" value="CheY-like_superfamily"/>
</dbReference>
<feature type="modified residue" description="4-aspartylphosphate" evidence="2">
    <location>
        <position position="54"/>
    </location>
</feature>
<keyword evidence="1 3" id="KW-0238">DNA-binding</keyword>
<comment type="caution">
    <text evidence="6">The sequence shown here is derived from an EMBL/GenBank/DDBJ whole genome shotgun (WGS) entry which is preliminary data.</text>
</comment>
<dbReference type="NCBIfam" id="NF007820">
    <property type="entry name" value="PRK10529.1"/>
    <property type="match status" value="1"/>
</dbReference>
<feature type="domain" description="OmpR/PhoB-type" evidence="5">
    <location>
        <begin position="128"/>
        <end position="227"/>
    </location>
</feature>
<dbReference type="Gene3D" id="3.40.50.2300">
    <property type="match status" value="1"/>
</dbReference>
<keyword evidence="2" id="KW-0597">Phosphoprotein</keyword>
<sequence>MMEQLIVLIEDDPQIRRFVRISLESEGYRVQEADSASRGLIEAATRKPDLLIVDLGLPDRDGISLIEDFRGWSQHPVLVLSARTDESDKIAALDAGADDYLTKPFGVGELLARVRALLRRSVGGGENTPRHQFGEVVVDLALRLVSFQGGEVHLTPIEYRLLQTLVANPNKVLTHRFLMQAVWGPNHAESGHYLRIYLSRLRQKLEVDPTQPKHFLTETGIGYRFHPG</sequence>
<dbReference type="InterPro" id="IPR039420">
    <property type="entry name" value="WalR-like"/>
</dbReference>
<dbReference type="PANTHER" id="PTHR48111:SF50">
    <property type="entry name" value="KDP OPERON TRANSCRIPTIONAL REGULATORY PROTEIN KDPE"/>
    <property type="match status" value="1"/>
</dbReference>
<dbReference type="CDD" id="cd17620">
    <property type="entry name" value="REC_OmpR_KdpE-like"/>
    <property type="match status" value="1"/>
</dbReference>
<evidence type="ECO:0000256" key="2">
    <source>
        <dbReference type="PROSITE-ProRule" id="PRU00169"/>
    </source>
</evidence>
<organism evidence="6 7">
    <name type="scientific">Leeia speluncae</name>
    <dbReference type="NCBI Taxonomy" id="2884804"/>
    <lineage>
        <taxon>Bacteria</taxon>
        <taxon>Pseudomonadati</taxon>
        <taxon>Pseudomonadota</taxon>
        <taxon>Betaproteobacteria</taxon>
        <taxon>Neisseriales</taxon>
        <taxon>Leeiaceae</taxon>
        <taxon>Leeia</taxon>
    </lineage>
</organism>
<dbReference type="PROSITE" id="PS50110">
    <property type="entry name" value="RESPONSE_REGULATORY"/>
    <property type="match status" value="1"/>
</dbReference>
<evidence type="ECO:0000259" key="4">
    <source>
        <dbReference type="PROSITE" id="PS50110"/>
    </source>
</evidence>
<gene>
    <name evidence="6" type="primary">kdpE</name>
    <name evidence="6" type="ORF">LIN78_10965</name>
</gene>
<accession>A0ABS8D786</accession>
<dbReference type="SMART" id="SM00862">
    <property type="entry name" value="Trans_reg_C"/>
    <property type="match status" value="1"/>
</dbReference>
<keyword evidence="7" id="KW-1185">Reference proteome</keyword>
<reference evidence="6" key="1">
    <citation type="submission" date="2021-10" db="EMBL/GenBank/DDBJ databases">
        <title>The complete genome sequence of Leeia sp. TBRC 13508.</title>
        <authorList>
            <person name="Charoenyingcharoen P."/>
            <person name="Yukphan P."/>
        </authorList>
    </citation>
    <scope>NUCLEOTIDE SEQUENCE</scope>
    <source>
        <strain evidence="6">TBRC 13508</strain>
    </source>
</reference>
<evidence type="ECO:0000256" key="3">
    <source>
        <dbReference type="PROSITE-ProRule" id="PRU01091"/>
    </source>
</evidence>
<proteinExistence type="predicted"/>
<dbReference type="Proteomes" id="UP001165395">
    <property type="component" value="Unassembled WGS sequence"/>
</dbReference>
<feature type="domain" description="Response regulatory" evidence="4">
    <location>
        <begin position="5"/>
        <end position="118"/>
    </location>
</feature>
<dbReference type="Gene3D" id="6.10.250.690">
    <property type="match status" value="1"/>
</dbReference>
<evidence type="ECO:0000313" key="6">
    <source>
        <dbReference type="EMBL" id="MCB6184066.1"/>
    </source>
</evidence>
<evidence type="ECO:0000313" key="7">
    <source>
        <dbReference type="Proteomes" id="UP001165395"/>
    </source>
</evidence>
<dbReference type="InterPro" id="IPR036388">
    <property type="entry name" value="WH-like_DNA-bd_sf"/>
</dbReference>
<dbReference type="InterPro" id="IPR001789">
    <property type="entry name" value="Sig_transdc_resp-reg_receiver"/>
</dbReference>
<dbReference type="Gene3D" id="1.10.10.10">
    <property type="entry name" value="Winged helix-like DNA-binding domain superfamily/Winged helix DNA-binding domain"/>
    <property type="match status" value="1"/>
</dbReference>
<feature type="DNA-binding region" description="OmpR/PhoB-type" evidence="3">
    <location>
        <begin position="128"/>
        <end position="227"/>
    </location>
</feature>
<dbReference type="PANTHER" id="PTHR48111">
    <property type="entry name" value="REGULATOR OF RPOS"/>
    <property type="match status" value="1"/>
</dbReference>
<name>A0ABS8D786_9NEIS</name>
<dbReference type="Pfam" id="PF00486">
    <property type="entry name" value="Trans_reg_C"/>
    <property type="match status" value="1"/>
</dbReference>
<dbReference type="SMART" id="SM00448">
    <property type="entry name" value="REC"/>
    <property type="match status" value="1"/>
</dbReference>
<dbReference type="SUPFAM" id="SSF52172">
    <property type="entry name" value="CheY-like"/>
    <property type="match status" value="1"/>
</dbReference>
<dbReference type="EMBL" id="JAJBZT010000005">
    <property type="protein sequence ID" value="MCB6184066.1"/>
    <property type="molecule type" value="Genomic_DNA"/>
</dbReference>
<dbReference type="RefSeq" id="WP_227180844.1">
    <property type="nucleotide sequence ID" value="NZ_JAJBZT010000005.1"/>
</dbReference>
<dbReference type="InterPro" id="IPR001867">
    <property type="entry name" value="OmpR/PhoB-type_DNA-bd"/>
</dbReference>